<organism evidence="1 2">
    <name type="scientific">Cutibacterium equinum</name>
    <dbReference type="NCBI Taxonomy" id="3016342"/>
    <lineage>
        <taxon>Bacteria</taxon>
        <taxon>Bacillati</taxon>
        <taxon>Actinomycetota</taxon>
        <taxon>Actinomycetes</taxon>
        <taxon>Propionibacteriales</taxon>
        <taxon>Propionibacteriaceae</taxon>
        <taxon>Cutibacterium</taxon>
    </lineage>
</organism>
<dbReference type="RefSeq" id="WP_271417505.1">
    <property type="nucleotide sequence ID" value="NZ_CP115668.1"/>
</dbReference>
<evidence type="ECO:0000313" key="1">
    <source>
        <dbReference type="EMBL" id="WCC79303.1"/>
    </source>
</evidence>
<keyword evidence="2" id="KW-1185">Reference proteome</keyword>
<protein>
    <submittedName>
        <fullName evidence="1">Uncharacterized protein</fullName>
    </submittedName>
</protein>
<evidence type="ECO:0000313" key="2">
    <source>
        <dbReference type="Proteomes" id="UP001212097"/>
    </source>
</evidence>
<sequence>MSTKKYARAYQAASKKDKGRIWDQVVEVTSWNRGPARQQLKARLCQVPGRASATVAVIDRHHTKACQLRFSPHSTIRCHHTCPSSVSMYTLPGATWQSASVGTGVSPRIPDLRISRISASL</sequence>
<name>A0ABY7QW68_9ACTN</name>
<proteinExistence type="predicted"/>
<accession>A0ABY7QW68</accession>
<reference evidence="1 2" key="1">
    <citation type="submission" date="2023-01" db="EMBL/GenBank/DDBJ databases">
        <authorList>
            <person name="Lee S.H."/>
            <person name="Jung H.S."/>
            <person name="Yun J.U."/>
        </authorList>
    </citation>
    <scope>NUCLEOTIDE SEQUENCE [LARGE SCALE GENOMIC DNA]</scope>
    <source>
        <strain evidence="1 2">CBA3108</strain>
    </source>
</reference>
<dbReference type="EMBL" id="CP115668">
    <property type="protein sequence ID" value="WCC79303.1"/>
    <property type="molecule type" value="Genomic_DNA"/>
</dbReference>
<gene>
    <name evidence="1" type="ORF">O6R08_07080</name>
</gene>
<reference evidence="1 2" key="2">
    <citation type="submission" date="2023-06" db="EMBL/GenBank/DDBJ databases">
        <title>The Gram-positive Non-spore-bearing Anaerobic Bacilli of Human Feces.</title>
        <authorList>
            <person name="Eggerth A.H."/>
        </authorList>
    </citation>
    <scope>NUCLEOTIDE SEQUENCE [LARGE SCALE GENOMIC DNA]</scope>
    <source>
        <strain evidence="1 2">CBA3108</strain>
    </source>
</reference>
<dbReference type="Proteomes" id="UP001212097">
    <property type="component" value="Chromosome"/>
</dbReference>